<dbReference type="Pfam" id="PF00300">
    <property type="entry name" value="His_Phos_1"/>
    <property type="match status" value="1"/>
</dbReference>
<dbReference type="Gene3D" id="3.40.50.1240">
    <property type="entry name" value="Phosphoglycerate mutase-like"/>
    <property type="match status" value="1"/>
</dbReference>
<proteinExistence type="inferred from homology"/>
<dbReference type="InterPro" id="IPR001345">
    <property type="entry name" value="PG/BPGM_mutase_AS"/>
</dbReference>
<dbReference type="SMART" id="SM00855">
    <property type="entry name" value="PGAM"/>
    <property type="match status" value="1"/>
</dbReference>
<evidence type="ECO:0000313" key="5">
    <source>
        <dbReference type="EMBL" id="SVE04311.1"/>
    </source>
</evidence>
<organism evidence="5">
    <name type="scientific">marine metagenome</name>
    <dbReference type="NCBI Taxonomy" id="408172"/>
    <lineage>
        <taxon>unclassified sequences</taxon>
        <taxon>metagenomes</taxon>
        <taxon>ecological metagenomes</taxon>
    </lineage>
</organism>
<keyword evidence="4" id="KW-0413">Isomerase</keyword>
<name>A0A383A9M1_9ZZZZ</name>
<protein>
    <recommendedName>
        <fullName evidence="2">phosphoglycerate mutase (2,3-diphosphoglycerate-dependent)</fullName>
        <ecNumber evidence="2">5.4.2.11</ecNumber>
    </recommendedName>
</protein>
<keyword evidence="3" id="KW-0324">Glycolysis</keyword>
<dbReference type="CDD" id="cd07067">
    <property type="entry name" value="HP_PGM_like"/>
    <property type="match status" value="1"/>
</dbReference>
<dbReference type="SUPFAM" id="SSF53254">
    <property type="entry name" value="Phosphoglycerate mutase-like"/>
    <property type="match status" value="1"/>
</dbReference>
<dbReference type="PROSITE" id="PS00175">
    <property type="entry name" value="PG_MUTASE"/>
    <property type="match status" value="1"/>
</dbReference>
<dbReference type="NCBIfam" id="TIGR01258">
    <property type="entry name" value="pgm_1"/>
    <property type="match status" value="1"/>
</dbReference>
<dbReference type="EMBL" id="UINC01190246">
    <property type="protein sequence ID" value="SVE04311.1"/>
    <property type="molecule type" value="Genomic_DNA"/>
</dbReference>
<reference evidence="5" key="1">
    <citation type="submission" date="2018-05" db="EMBL/GenBank/DDBJ databases">
        <authorList>
            <person name="Lanie J.A."/>
            <person name="Ng W.-L."/>
            <person name="Kazmierczak K.M."/>
            <person name="Andrzejewski T.M."/>
            <person name="Davidsen T.M."/>
            <person name="Wayne K.J."/>
            <person name="Tettelin H."/>
            <person name="Glass J.I."/>
            <person name="Rusch D."/>
            <person name="Podicherti R."/>
            <person name="Tsui H.-C.T."/>
            <person name="Winkler M.E."/>
        </authorList>
    </citation>
    <scope>NUCLEOTIDE SEQUENCE</scope>
</reference>
<evidence type="ECO:0000256" key="3">
    <source>
        <dbReference type="ARBA" id="ARBA00023152"/>
    </source>
</evidence>
<evidence type="ECO:0000256" key="4">
    <source>
        <dbReference type="ARBA" id="ARBA00023235"/>
    </source>
</evidence>
<feature type="non-terminal residue" evidence="5">
    <location>
        <position position="96"/>
    </location>
</feature>
<sequence>MNKLVLLRHGESQWNLENRFTGWKDVELSKNGILEAKSSGKIIKEKNILIDKIYSSELKRANDTAMIAMKEAGYDHLFNEGKLIMIKNTAVNERNY</sequence>
<evidence type="ECO:0000256" key="2">
    <source>
        <dbReference type="ARBA" id="ARBA00012028"/>
    </source>
</evidence>
<dbReference type="PANTHER" id="PTHR11931">
    <property type="entry name" value="PHOSPHOGLYCERATE MUTASE"/>
    <property type="match status" value="1"/>
</dbReference>
<accession>A0A383A9M1</accession>
<evidence type="ECO:0000256" key="1">
    <source>
        <dbReference type="ARBA" id="ARBA00006717"/>
    </source>
</evidence>
<dbReference type="GO" id="GO:0004619">
    <property type="term" value="F:phosphoglycerate mutase activity"/>
    <property type="evidence" value="ECO:0007669"/>
    <property type="project" value="UniProtKB-EC"/>
</dbReference>
<comment type="similarity">
    <text evidence="1">Belongs to the phosphoglycerate mutase family. BPG-dependent PGAM subfamily.</text>
</comment>
<dbReference type="InterPro" id="IPR029033">
    <property type="entry name" value="His_PPase_superfam"/>
</dbReference>
<dbReference type="InterPro" id="IPR005952">
    <property type="entry name" value="Phosphogly_mut1"/>
</dbReference>
<dbReference type="GO" id="GO:0006096">
    <property type="term" value="P:glycolytic process"/>
    <property type="evidence" value="ECO:0007669"/>
    <property type="project" value="UniProtKB-KW"/>
</dbReference>
<gene>
    <name evidence="5" type="ORF">METZ01_LOCUS457165</name>
</gene>
<dbReference type="AlphaFoldDB" id="A0A383A9M1"/>
<dbReference type="EC" id="5.4.2.11" evidence="2"/>
<dbReference type="InterPro" id="IPR013078">
    <property type="entry name" value="His_Pase_superF_clade-1"/>
</dbReference>